<gene>
    <name evidence="1" type="ORF">Hyperionvirus3_133</name>
</gene>
<evidence type="ECO:0000313" key="1">
    <source>
        <dbReference type="EMBL" id="AYV82987.1"/>
    </source>
</evidence>
<sequence length="218" mass="25808">MDKFPGSSIEDCCLAQNEKIKKQREKLFGDIRDWISFLKEDDIKQSGAEFSNKKNYSVNLDVKWSCGVTSLAMLYMIPRAFYRQSSSDIVKVPELSFREIQQERKGDFIAKFGISDKERWWRKSISHNFCLWRYQGHYFLLQSFWYKYPLKVTQLCRRDVFRMMGNFDNIHLNAKNKSQRIDSPFKNFYEDLSGILIDKKLFGREIVSAGIDTVLDLD</sequence>
<proteinExistence type="predicted"/>
<organism evidence="1">
    <name type="scientific">Hyperionvirus sp</name>
    <dbReference type="NCBI Taxonomy" id="2487770"/>
    <lineage>
        <taxon>Viruses</taxon>
        <taxon>Varidnaviria</taxon>
        <taxon>Bamfordvirae</taxon>
        <taxon>Nucleocytoviricota</taxon>
        <taxon>Megaviricetes</taxon>
        <taxon>Imitervirales</taxon>
        <taxon>Mimiviridae</taxon>
        <taxon>Klosneuvirinae</taxon>
    </lineage>
</organism>
<name>A0A3G5A6X0_9VIRU</name>
<accession>A0A3G5A6X0</accession>
<reference evidence="1" key="1">
    <citation type="submission" date="2018-10" db="EMBL/GenBank/DDBJ databases">
        <title>Hidden diversity of soil giant viruses.</title>
        <authorList>
            <person name="Schulz F."/>
            <person name="Alteio L."/>
            <person name="Goudeau D."/>
            <person name="Ryan E.M."/>
            <person name="Malmstrom R.R."/>
            <person name="Blanchard J."/>
            <person name="Woyke T."/>
        </authorList>
    </citation>
    <scope>NUCLEOTIDE SEQUENCE</scope>
    <source>
        <strain evidence="1">HYV1</strain>
    </source>
</reference>
<dbReference type="EMBL" id="MK072385">
    <property type="protein sequence ID" value="AYV82987.1"/>
    <property type="molecule type" value="Genomic_DNA"/>
</dbReference>
<protein>
    <submittedName>
        <fullName evidence="1">Uncharacterized protein</fullName>
    </submittedName>
</protein>